<feature type="region of interest" description="Disordered" evidence="1">
    <location>
        <begin position="1"/>
        <end position="32"/>
    </location>
</feature>
<evidence type="ECO:0000313" key="2">
    <source>
        <dbReference type="EMBL" id="AJZ57449.1"/>
    </source>
</evidence>
<accession>A0AAU8SV78</accession>
<dbReference type="Proteomes" id="UP000032614">
    <property type="component" value="Chromosome 1"/>
</dbReference>
<protein>
    <submittedName>
        <fullName evidence="2">Uncharacterized protein</fullName>
    </submittedName>
</protein>
<sequence>MFSHERTHQYSREGAATGELKPGMQNGQAKGVQLTDRHNLTLKPSRVLFAARLSGAVLVFRGMGRCV</sequence>
<name>A0AAU8SV78_9BURK</name>
<feature type="compositionally biased region" description="Basic and acidic residues" evidence="1">
    <location>
        <begin position="1"/>
        <end position="11"/>
    </location>
</feature>
<organism evidence="2 3">
    <name type="scientific">Paraburkholderia fungorum</name>
    <dbReference type="NCBI Taxonomy" id="134537"/>
    <lineage>
        <taxon>Bacteria</taxon>
        <taxon>Pseudomonadati</taxon>
        <taxon>Pseudomonadota</taxon>
        <taxon>Betaproteobacteria</taxon>
        <taxon>Burkholderiales</taxon>
        <taxon>Burkholderiaceae</taxon>
        <taxon>Paraburkholderia</taxon>
    </lineage>
</organism>
<dbReference type="KEGG" id="bfn:OI25_3415"/>
<gene>
    <name evidence="2" type="ORF">OI25_3415</name>
</gene>
<reference evidence="2 3" key="1">
    <citation type="journal article" date="2015" name="Genome Announc.">
        <title>Complete genome sequences for 59 burkholderia isolates, both pathogenic and near neighbor.</title>
        <authorList>
            <person name="Johnson S.L."/>
            <person name="Bishop-Lilly K.A."/>
            <person name="Ladner J.T."/>
            <person name="Daligault H.E."/>
            <person name="Davenport K.W."/>
            <person name="Jaissle J."/>
            <person name="Frey K.G."/>
            <person name="Koroleva G.I."/>
            <person name="Bruce D.C."/>
            <person name="Coyne S.R."/>
            <person name="Broomall S.M."/>
            <person name="Li P.E."/>
            <person name="Teshima H."/>
            <person name="Gibbons H.S."/>
            <person name="Palacios G.F."/>
            <person name="Rosenzweig C.N."/>
            <person name="Redden C.L."/>
            <person name="Xu Y."/>
            <person name="Minogue T.D."/>
            <person name="Chain P.S."/>
        </authorList>
    </citation>
    <scope>NUCLEOTIDE SEQUENCE [LARGE SCALE GENOMIC DNA]</scope>
    <source>
        <strain evidence="2 3">ATCC BAA-463</strain>
    </source>
</reference>
<proteinExistence type="predicted"/>
<dbReference type="EMBL" id="CP010026">
    <property type="protein sequence ID" value="AJZ57449.1"/>
    <property type="molecule type" value="Genomic_DNA"/>
</dbReference>
<dbReference type="AlphaFoldDB" id="A0AAU8SV78"/>
<evidence type="ECO:0000313" key="3">
    <source>
        <dbReference type="Proteomes" id="UP000032614"/>
    </source>
</evidence>
<evidence type="ECO:0000256" key="1">
    <source>
        <dbReference type="SAM" id="MobiDB-lite"/>
    </source>
</evidence>